<comment type="caution">
    <text evidence="8">The sequence shown here is derived from an EMBL/GenBank/DDBJ whole genome shotgun (WGS) entry which is preliminary data.</text>
</comment>
<dbReference type="InterPro" id="IPR002523">
    <property type="entry name" value="MgTranspt_CorA/ZnTranspt_ZntB"/>
</dbReference>
<keyword evidence="2 7" id="KW-0812">Transmembrane</keyword>
<evidence type="ECO:0000256" key="1">
    <source>
        <dbReference type="ARBA" id="ARBA00004141"/>
    </source>
</evidence>
<evidence type="ECO:0000256" key="7">
    <source>
        <dbReference type="SAM" id="Phobius"/>
    </source>
</evidence>
<proteinExistence type="predicted"/>
<evidence type="ECO:0000256" key="5">
    <source>
        <dbReference type="SAM" id="Coils"/>
    </source>
</evidence>
<feature type="coiled-coil region" evidence="5">
    <location>
        <begin position="483"/>
        <end position="520"/>
    </location>
</feature>
<dbReference type="AlphaFoldDB" id="A0AA39R048"/>
<feature type="region of interest" description="Disordered" evidence="6">
    <location>
        <begin position="641"/>
        <end position="681"/>
    </location>
</feature>
<gene>
    <name evidence="8" type="ORF">JMJ35_006548</name>
</gene>
<dbReference type="GO" id="GO:0016020">
    <property type="term" value="C:membrane"/>
    <property type="evidence" value="ECO:0007669"/>
    <property type="project" value="UniProtKB-SubCell"/>
</dbReference>
<dbReference type="GO" id="GO:0046873">
    <property type="term" value="F:metal ion transmembrane transporter activity"/>
    <property type="evidence" value="ECO:0007669"/>
    <property type="project" value="InterPro"/>
</dbReference>
<dbReference type="EMBL" id="JAFEKC020000014">
    <property type="protein sequence ID" value="KAK0510996.1"/>
    <property type="molecule type" value="Genomic_DNA"/>
</dbReference>
<keyword evidence="9" id="KW-1185">Reference proteome</keyword>
<accession>A0AA39R048</accession>
<feature type="compositionally biased region" description="Basic and acidic residues" evidence="6">
    <location>
        <begin position="747"/>
        <end position="756"/>
    </location>
</feature>
<dbReference type="InterPro" id="IPR045863">
    <property type="entry name" value="CorA_TM1_TM2"/>
</dbReference>
<protein>
    <submittedName>
        <fullName evidence="8">Uncharacterized protein</fullName>
    </submittedName>
</protein>
<dbReference type="Proteomes" id="UP001166286">
    <property type="component" value="Unassembled WGS sequence"/>
</dbReference>
<reference evidence="8" key="1">
    <citation type="submission" date="2023-03" db="EMBL/GenBank/DDBJ databases">
        <title>Complete genome of Cladonia borealis.</title>
        <authorList>
            <person name="Park H."/>
        </authorList>
    </citation>
    <scope>NUCLEOTIDE SEQUENCE</scope>
    <source>
        <strain evidence="8">ANT050790</strain>
    </source>
</reference>
<comment type="subcellular location">
    <subcellularLocation>
        <location evidence="1">Membrane</location>
        <topology evidence="1">Multi-pass membrane protein</topology>
    </subcellularLocation>
</comment>
<evidence type="ECO:0000313" key="8">
    <source>
        <dbReference type="EMBL" id="KAK0510996.1"/>
    </source>
</evidence>
<keyword evidence="4 7" id="KW-0472">Membrane</keyword>
<sequence length="756" mass="86241">MPETNSEISPQPLDATTVQDLIKRLEEDRKAHLESINKTHELLKQLISASAAGSSSIPFTSERSRRYTGTTLATTLDIESVQKSSTLSANDESETDEDEALYVQDPLPAESYDEDGLKKHIREYSWTDAGKNILQGLLDKPEILQRSSIFPTRDPAEDRSHLSHYTIYDVGNDGAPVELQFASAMDPKIQAREIWRRISSVNADQTRLKRAVGRITIIREPSPSLFAALHYTLNKHFDVDEMFQLLDGNKTMAIPHRPWDDDPRHRRTFLFTFEYFTIVEEFCMPMKWQQADEDLAESDTHIPVSRCSSVIGLSLGGEPASRPQRKGRRHQIGRKDGEIFDPFSPWHVVSMQAYPDLKSSIDAHNPKEHYVNGPEAFLMTLRTEFKDAQKRITEVYTRISNLVTTPPEFMFKRATRDKLLFEDDEFTMSRRYFWAYQSLAVLNEDIKEMINAYRNNFKESIWTGQSRVIWPGDEKSPRYANFLKRMESIRKDIEREIRGLEKIDHDNDEKMKEIKALRENLFSGTSVLESRKAIQQQAITVIQGHNIKVLTLVTIFFLPLTFVTSVFGMTNMDPQDNFVHFGIVTVVICVPTYMLIGSLNTGSGFEFWSKLFTRNFWKQQSALLCSAFGYKPDWAPEGIKTATTEHDKHRPSRPRSQSTIDRMNARGGFPMSPSTSIPMSPSVTLERTIRFEPKGSMEVSKSPGPAKPTLMEARPTAGGIEENGKKQSVEASKGGRSWRFFGWKSKGGAEDEKDYA</sequence>
<keyword evidence="5" id="KW-0175">Coiled coil</keyword>
<feature type="compositionally biased region" description="Low complexity" evidence="6">
    <location>
        <begin position="670"/>
        <end position="681"/>
    </location>
</feature>
<evidence type="ECO:0000256" key="4">
    <source>
        <dbReference type="ARBA" id="ARBA00023136"/>
    </source>
</evidence>
<name>A0AA39R048_9LECA</name>
<feature type="region of interest" description="Disordered" evidence="6">
    <location>
        <begin position="694"/>
        <end position="756"/>
    </location>
</feature>
<evidence type="ECO:0000256" key="3">
    <source>
        <dbReference type="ARBA" id="ARBA00022989"/>
    </source>
</evidence>
<evidence type="ECO:0000313" key="9">
    <source>
        <dbReference type="Proteomes" id="UP001166286"/>
    </source>
</evidence>
<dbReference type="SUPFAM" id="SSF144083">
    <property type="entry name" value="Magnesium transport protein CorA, transmembrane region"/>
    <property type="match status" value="1"/>
</dbReference>
<feature type="transmembrane region" description="Helical" evidence="7">
    <location>
        <begin position="549"/>
        <end position="570"/>
    </location>
</feature>
<evidence type="ECO:0000256" key="2">
    <source>
        <dbReference type="ARBA" id="ARBA00022692"/>
    </source>
</evidence>
<dbReference type="Gene3D" id="1.20.58.340">
    <property type="entry name" value="Magnesium transport protein CorA, transmembrane region"/>
    <property type="match status" value="1"/>
</dbReference>
<evidence type="ECO:0000256" key="6">
    <source>
        <dbReference type="SAM" id="MobiDB-lite"/>
    </source>
</evidence>
<feature type="transmembrane region" description="Helical" evidence="7">
    <location>
        <begin position="577"/>
        <end position="596"/>
    </location>
</feature>
<organism evidence="8 9">
    <name type="scientific">Cladonia borealis</name>
    <dbReference type="NCBI Taxonomy" id="184061"/>
    <lineage>
        <taxon>Eukaryota</taxon>
        <taxon>Fungi</taxon>
        <taxon>Dikarya</taxon>
        <taxon>Ascomycota</taxon>
        <taxon>Pezizomycotina</taxon>
        <taxon>Lecanoromycetes</taxon>
        <taxon>OSLEUM clade</taxon>
        <taxon>Lecanoromycetidae</taxon>
        <taxon>Lecanorales</taxon>
        <taxon>Lecanorineae</taxon>
        <taxon>Cladoniaceae</taxon>
        <taxon>Cladonia</taxon>
    </lineage>
</organism>
<keyword evidence="3 7" id="KW-1133">Transmembrane helix</keyword>
<dbReference type="Pfam" id="PF01544">
    <property type="entry name" value="CorA"/>
    <property type="match status" value="1"/>
</dbReference>